<keyword evidence="1" id="KW-0472">Membrane</keyword>
<reference evidence="3" key="1">
    <citation type="submission" date="2022-11" db="UniProtKB">
        <authorList>
            <consortium name="WormBaseParasite"/>
        </authorList>
    </citation>
    <scope>IDENTIFICATION</scope>
</reference>
<evidence type="ECO:0000256" key="1">
    <source>
        <dbReference type="SAM" id="Phobius"/>
    </source>
</evidence>
<dbReference type="WBParaSite" id="jg361">
    <property type="protein sequence ID" value="jg361"/>
    <property type="gene ID" value="jg361"/>
</dbReference>
<feature type="transmembrane region" description="Helical" evidence="1">
    <location>
        <begin position="30"/>
        <end position="46"/>
    </location>
</feature>
<feature type="transmembrane region" description="Helical" evidence="1">
    <location>
        <begin position="52"/>
        <end position="76"/>
    </location>
</feature>
<accession>A0A915EBR0</accession>
<feature type="transmembrane region" description="Helical" evidence="1">
    <location>
        <begin position="6"/>
        <end position="23"/>
    </location>
</feature>
<protein>
    <submittedName>
        <fullName evidence="3">Uncharacterized protein</fullName>
    </submittedName>
</protein>
<name>A0A915EBR0_9BILA</name>
<evidence type="ECO:0000313" key="2">
    <source>
        <dbReference type="Proteomes" id="UP000887574"/>
    </source>
</evidence>
<evidence type="ECO:0000313" key="3">
    <source>
        <dbReference type="WBParaSite" id="jg361"/>
    </source>
</evidence>
<dbReference type="Proteomes" id="UP000887574">
    <property type="component" value="Unplaced"/>
</dbReference>
<keyword evidence="2" id="KW-1185">Reference proteome</keyword>
<proteinExistence type="predicted"/>
<dbReference type="AlphaFoldDB" id="A0A915EBR0"/>
<keyword evidence="1" id="KW-1133">Transmembrane helix</keyword>
<sequence length="77" mass="8663">MSSKAFAALLGCGLNAALIYITYKQKNLHGICNIFIGFNAFFNLLYETGYNVWPVLLASGVRVIKIYICFISNFYLL</sequence>
<keyword evidence="1" id="KW-0812">Transmembrane</keyword>
<organism evidence="2 3">
    <name type="scientific">Ditylenchus dipsaci</name>
    <dbReference type="NCBI Taxonomy" id="166011"/>
    <lineage>
        <taxon>Eukaryota</taxon>
        <taxon>Metazoa</taxon>
        <taxon>Ecdysozoa</taxon>
        <taxon>Nematoda</taxon>
        <taxon>Chromadorea</taxon>
        <taxon>Rhabditida</taxon>
        <taxon>Tylenchina</taxon>
        <taxon>Tylenchomorpha</taxon>
        <taxon>Sphaerularioidea</taxon>
        <taxon>Anguinidae</taxon>
        <taxon>Anguininae</taxon>
        <taxon>Ditylenchus</taxon>
    </lineage>
</organism>